<comment type="caution">
    <text evidence="1">The sequence shown here is derived from an EMBL/GenBank/DDBJ whole genome shotgun (WGS) entry which is preliminary data.</text>
</comment>
<reference evidence="1 2" key="1">
    <citation type="submission" date="2016-11" db="EMBL/GenBank/DDBJ databases">
        <authorList>
            <person name="Varghese N."/>
            <person name="Submissions S."/>
        </authorList>
    </citation>
    <scope>NUCLEOTIDE SEQUENCE [LARGE SCALE GENOMIC DNA]</scope>
    <source>
        <strain evidence="1 2">DSM 22613</strain>
    </source>
</reference>
<keyword evidence="2" id="KW-1185">Reference proteome</keyword>
<gene>
    <name evidence="1" type="ORF">SAMN05444364_13626</name>
</gene>
<evidence type="ECO:0000313" key="1">
    <source>
        <dbReference type="EMBL" id="SHG10392.1"/>
    </source>
</evidence>
<organism evidence="1 2">
    <name type="scientific">Prevotella scopos JCM 17725</name>
    <dbReference type="NCBI Taxonomy" id="1236518"/>
    <lineage>
        <taxon>Bacteria</taxon>
        <taxon>Pseudomonadati</taxon>
        <taxon>Bacteroidota</taxon>
        <taxon>Bacteroidia</taxon>
        <taxon>Bacteroidales</taxon>
        <taxon>Prevotellaceae</taxon>
        <taxon>Prevotella</taxon>
    </lineage>
</organism>
<dbReference type="AlphaFoldDB" id="A0AAX2F6Y1"/>
<protein>
    <submittedName>
        <fullName evidence="1">Uncharacterized protein</fullName>
    </submittedName>
</protein>
<proteinExistence type="predicted"/>
<name>A0AAX2F6Y1_9BACT</name>
<dbReference type="EMBL" id="FQWA01000036">
    <property type="protein sequence ID" value="SHG10392.1"/>
    <property type="molecule type" value="Genomic_DNA"/>
</dbReference>
<sequence length="62" mass="7358">MGFILSQFIFHEFVNPELLRHVSKAFSLIDTLQKPFLPFLFNSRCILQSQPYHILEALNMLY</sequence>
<evidence type="ECO:0000313" key="2">
    <source>
        <dbReference type="Proteomes" id="UP000184105"/>
    </source>
</evidence>
<dbReference type="Proteomes" id="UP000184105">
    <property type="component" value="Unassembled WGS sequence"/>
</dbReference>
<accession>A0AAX2F6Y1</accession>